<accession>A0A2G8SA53</accession>
<sequence length="102" mass="11353">MRRYRRTGSSSGGVYESSSTSVSVISRVSRVSRKGSRCNSSGPRTVLGWERAHCGERSIHSALTCLRGTVPKRRIILWGQVTRESLGRTSPDRRGSARHPWP</sequence>
<name>A0A2G8SA53_9APHY</name>
<keyword evidence="3" id="KW-1185">Reference proteome</keyword>
<comment type="caution">
    <text evidence="2">The sequence shown here is derived from an EMBL/GenBank/DDBJ whole genome shotgun (WGS) entry which is preliminary data.</text>
</comment>
<organism evidence="2 3">
    <name type="scientific">Ganoderma sinense ZZ0214-1</name>
    <dbReference type="NCBI Taxonomy" id="1077348"/>
    <lineage>
        <taxon>Eukaryota</taxon>
        <taxon>Fungi</taxon>
        <taxon>Dikarya</taxon>
        <taxon>Basidiomycota</taxon>
        <taxon>Agaricomycotina</taxon>
        <taxon>Agaricomycetes</taxon>
        <taxon>Polyporales</taxon>
        <taxon>Polyporaceae</taxon>
        <taxon>Ganoderma</taxon>
    </lineage>
</organism>
<gene>
    <name evidence="2" type="ORF">GSI_07342</name>
</gene>
<feature type="region of interest" description="Disordered" evidence="1">
    <location>
        <begin position="1"/>
        <end position="42"/>
    </location>
</feature>
<dbReference type="Proteomes" id="UP000230002">
    <property type="component" value="Unassembled WGS sequence"/>
</dbReference>
<evidence type="ECO:0000313" key="3">
    <source>
        <dbReference type="Proteomes" id="UP000230002"/>
    </source>
</evidence>
<feature type="compositionally biased region" description="Low complexity" evidence="1">
    <location>
        <begin position="8"/>
        <end position="29"/>
    </location>
</feature>
<proteinExistence type="predicted"/>
<evidence type="ECO:0000256" key="1">
    <source>
        <dbReference type="SAM" id="MobiDB-lite"/>
    </source>
</evidence>
<reference evidence="2 3" key="1">
    <citation type="journal article" date="2015" name="Sci. Rep.">
        <title>Chromosome-level genome map provides insights into diverse defense mechanisms in the medicinal fungus Ganoderma sinense.</title>
        <authorList>
            <person name="Zhu Y."/>
            <person name="Xu J."/>
            <person name="Sun C."/>
            <person name="Zhou S."/>
            <person name="Xu H."/>
            <person name="Nelson D.R."/>
            <person name="Qian J."/>
            <person name="Song J."/>
            <person name="Luo H."/>
            <person name="Xiang L."/>
            <person name="Li Y."/>
            <person name="Xu Z."/>
            <person name="Ji A."/>
            <person name="Wang L."/>
            <person name="Lu S."/>
            <person name="Hayward A."/>
            <person name="Sun W."/>
            <person name="Li X."/>
            <person name="Schwartz D.C."/>
            <person name="Wang Y."/>
            <person name="Chen S."/>
        </authorList>
    </citation>
    <scope>NUCLEOTIDE SEQUENCE [LARGE SCALE GENOMIC DNA]</scope>
    <source>
        <strain evidence="2 3">ZZ0214-1</strain>
    </source>
</reference>
<dbReference type="AlphaFoldDB" id="A0A2G8SA53"/>
<protein>
    <submittedName>
        <fullName evidence="2">Uncharacterized protein</fullName>
    </submittedName>
</protein>
<dbReference type="EMBL" id="AYKW01000014">
    <property type="protein sequence ID" value="PIL30640.1"/>
    <property type="molecule type" value="Genomic_DNA"/>
</dbReference>
<evidence type="ECO:0000313" key="2">
    <source>
        <dbReference type="EMBL" id="PIL30640.1"/>
    </source>
</evidence>